<organism evidence="2 3">
    <name type="scientific">Flavobacterium keumense</name>
    <dbReference type="NCBI Taxonomy" id="1306518"/>
    <lineage>
        <taxon>Bacteria</taxon>
        <taxon>Pseudomonadati</taxon>
        <taxon>Bacteroidota</taxon>
        <taxon>Flavobacteriia</taxon>
        <taxon>Flavobacteriales</taxon>
        <taxon>Flavobacteriaceae</taxon>
        <taxon>Flavobacterium</taxon>
    </lineage>
</organism>
<gene>
    <name evidence="2" type="ORF">MG292_05360</name>
</gene>
<proteinExistence type="predicted"/>
<evidence type="ECO:0000313" key="3">
    <source>
        <dbReference type="Proteomes" id="UP001232117"/>
    </source>
</evidence>
<sequence>MSTITITELYSLLSEKVGKETAQSLTAYIEQKIEKNIEYNTRHLATRKDLEKGFKEQSRWMLGVFITLALMILGLYATILLK</sequence>
<dbReference type="EMBL" id="CP092332">
    <property type="protein sequence ID" value="WGK95653.1"/>
    <property type="molecule type" value="Genomic_DNA"/>
</dbReference>
<keyword evidence="1" id="KW-0812">Transmembrane</keyword>
<evidence type="ECO:0000256" key="1">
    <source>
        <dbReference type="SAM" id="Phobius"/>
    </source>
</evidence>
<dbReference type="Proteomes" id="UP001232117">
    <property type="component" value="Chromosome"/>
</dbReference>
<keyword evidence="3" id="KW-1185">Reference proteome</keyword>
<protein>
    <submittedName>
        <fullName evidence="2">Uncharacterized protein</fullName>
    </submittedName>
</protein>
<reference evidence="2 3" key="1">
    <citation type="submission" date="2023-06" db="EMBL/GenBank/DDBJ databases">
        <title>Complete Genome Sequence of Flavobacterium keumense K3R-10.</title>
        <authorList>
            <person name="Jeong H."/>
            <person name="Jhang S.Y."/>
            <person name="Kim J.N."/>
        </authorList>
    </citation>
    <scope>NUCLEOTIDE SEQUENCE [LARGE SCALE GENOMIC DNA]</scope>
    <source>
        <strain evidence="2 3">K3R-10</strain>
    </source>
</reference>
<evidence type="ECO:0000313" key="2">
    <source>
        <dbReference type="EMBL" id="WGK95653.1"/>
    </source>
</evidence>
<dbReference type="RefSeq" id="WP_264533739.1">
    <property type="nucleotide sequence ID" value="NZ_CP092332.1"/>
</dbReference>
<keyword evidence="1" id="KW-1133">Transmembrane helix</keyword>
<name>A0ABY8N8Z9_9FLAO</name>
<keyword evidence="1" id="KW-0472">Membrane</keyword>
<feature type="transmembrane region" description="Helical" evidence="1">
    <location>
        <begin position="60"/>
        <end position="81"/>
    </location>
</feature>
<accession>A0ABY8N8Z9</accession>